<comment type="caution">
    <text evidence="1">The sequence shown here is derived from an EMBL/GenBank/DDBJ whole genome shotgun (WGS) entry which is preliminary data.</text>
</comment>
<evidence type="ECO:0000313" key="2">
    <source>
        <dbReference type="Proteomes" id="UP000828941"/>
    </source>
</evidence>
<name>A0ACB9PPE4_BAUVA</name>
<evidence type="ECO:0000313" key="1">
    <source>
        <dbReference type="EMBL" id="KAI4350316.1"/>
    </source>
</evidence>
<gene>
    <name evidence="1" type="ORF">L6164_004783</name>
</gene>
<dbReference type="EMBL" id="CM039428">
    <property type="protein sequence ID" value="KAI4350316.1"/>
    <property type="molecule type" value="Genomic_DNA"/>
</dbReference>
<proteinExistence type="predicted"/>
<keyword evidence="2" id="KW-1185">Reference proteome</keyword>
<reference evidence="1 2" key="1">
    <citation type="journal article" date="2022" name="DNA Res.">
        <title>Chromosomal-level genome assembly of the orchid tree Bauhinia variegata (Leguminosae; Cercidoideae) supports the allotetraploid origin hypothesis of Bauhinia.</title>
        <authorList>
            <person name="Zhong Y."/>
            <person name="Chen Y."/>
            <person name="Zheng D."/>
            <person name="Pang J."/>
            <person name="Liu Y."/>
            <person name="Luo S."/>
            <person name="Meng S."/>
            <person name="Qian L."/>
            <person name="Wei D."/>
            <person name="Dai S."/>
            <person name="Zhou R."/>
        </authorList>
    </citation>
    <scope>NUCLEOTIDE SEQUENCE [LARGE SCALE GENOMIC DNA]</scope>
    <source>
        <strain evidence="1">BV-YZ2020</strain>
    </source>
</reference>
<dbReference type="Proteomes" id="UP000828941">
    <property type="component" value="Chromosome 3"/>
</dbReference>
<organism evidence="1 2">
    <name type="scientific">Bauhinia variegata</name>
    <name type="common">Purple orchid tree</name>
    <name type="synonym">Phanera variegata</name>
    <dbReference type="NCBI Taxonomy" id="167791"/>
    <lineage>
        <taxon>Eukaryota</taxon>
        <taxon>Viridiplantae</taxon>
        <taxon>Streptophyta</taxon>
        <taxon>Embryophyta</taxon>
        <taxon>Tracheophyta</taxon>
        <taxon>Spermatophyta</taxon>
        <taxon>Magnoliopsida</taxon>
        <taxon>eudicotyledons</taxon>
        <taxon>Gunneridae</taxon>
        <taxon>Pentapetalae</taxon>
        <taxon>rosids</taxon>
        <taxon>fabids</taxon>
        <taxon>Fabales</taxon>
        <taxon>Fabaceae</taxon>
        <taxon>Cercidoideae</taxon>
        <taxon>Cercideae</taxon>
        <taxon>Bauhiniinae</taxon>
        <taxon>Bauhinia</taxon>
    </lineage>
</organism>
<protein>
    <submittedName>
        <fullName evidence="1">Uncharacterized protein</fullName>
    </submittedName>
</protein>
<accession>A0ACB9PPE4</accession>
<sequence>MEQVSKKGCKLSELEEKEKEVTASVFLQCAELIVPWLTPLEIANVSLTCRAVYQICKSITLRRSSDASRAFENLPVPFRNTVDNRPYAYFIYTHSLILPVASECLRQSWGSNFVTMPNSNLVGQLAMESVNLVDELGQSVSGCDCENCGEGREEDTSTSGRCPCLSLNALDVASECGPSCSCGLECGNRLSQKKIAVRLKIVRDRRKGWGLYADQLIQKGQFVCEYAGELLTTKDARRRHQFYDELASGGHFYSALLVVREHLPSGKACLRINIDATRIGNVARFINHSCDGGNLSTKLVRSSGALFPRLCFFALKDIQEDEELTFSYGEIRKRPQGLPCFCNSSSCFGILPSEDT</sequence>